<comment type="subcellular location">
    <subcellularLocation>
        <location evidence="1">Secreted</location>
    </subcellularLocation>
</comment>
<dbReference type="OMA" id="VHHHFRF"/>
<name>A0A3Q3BCU2_KRYMA</name>
<keyword evidence="4" id="KW-0964">Secreted</keyword>
<dbReference type="AlphaFoldDB" id="A0A3Q3BCU2"/>
<dbReference type="GO" id="GO:0005576">
    <property type="term" value="C:extracellular region"/>
    <property type="evidence" value="ECO:0007669"/>
    <property type="project" value="UniProtKB-SubCell"/>
</dbReference>
<protein>
    <recommendedName>
        <fullName evidence="2">Retinoic acid receptor responder protein 2</fullName>
    </recommendedName>
    <alternativeName>
        <fullName evidence="9">Chemerin</fullName>
    </alternativeName>
</protein>
<dbReference type="GO" id="GO:0050994">
    <property type="term" value="P:regulation of lipid catabolic process"/>
    <property type="evidence" value="ECO:0007669"/>
    <property type="project" value="InterPro"/>
</dbReference>
<feature type="signal peptide" evidence="10">
    <location>
        <begin position="1"/>
        <end position="20"/>
    </location>
</feature>
<evidence type="ECO:0000256" key="8">
    <source>
        <dbReference type="ARBA" id="ARBA00023198"/>
    </source>
</evidence>
<feature type="chain" id="PRO_5018698121" description="Retinoic acid receptor responder protein 2" evidence="10">
    <location>
        <begin position="21"/>
        <end position="163"/>
    </location>
</feature>
<dbReference type="GeneTree" id="ENSGT00400000024709"/>
<evidence type="ECO:0000313" key="11">
    <source>
        <dbReference type="Ensembl" id="ENSKMAP00000022454.1"/>
    </source>
</evidence>
<dbReference type="GO" id="GO:0030154">
    <property type="term" value="P:cell differentiation"/>
    <property type="evidence" value="ECO:0007669"/>
    <property type="project" value="UniProtKB-KW"/>
</dbReference>
<keyword evidence="5 10" id="KW-0732">Signal</keyword>
<keyword evidence="7" id="KW-1015">Disulfide bond</keyword>
<keyword evidence="3" id="KW-0145">Chemotaxis</keyword>
<evidence type="ECO:0000256" key="2">
    <source>
        <dbReference type="ARBA" id="ARBA00018808"/>
    </source>
</evidence>
<keyword evidence="12" id="KW-1185">Reference proteome</keyword>
<evidence type="ECO:0000256" key="3">
    <source>
        <dbReference type="ARBA" id="ARBA00022500"/>
    </source>
</evidence>
<reference evidence="11" key="2">
    <citation type="submission" date="2025-09" db="UniProtKB">
        <authorList>
            <consortium name="Ensembl"/>
        </authorList>
    </citation>
    <scope>IDENTIFICATION</scope>
</reference>
<evidence type="ECO:0000256" key="1">
    <source>
        <dbReference type="ARBA" id="ARBA00004613"/>
    </source>
</evidence>
<evidence type="ECO:0000256" key="9">
    <source>
        <dbReference type="ARBA" id="ARBA00032785"/>
    </source>
</evidence>
<reference evidence="11" key="1">
    <citation type="submission" date="2025-08" db="UniProtKB">
        <authorList>
            <consortium name="Ensembl"/>
        </authorList>
    </citation>
    <scope>IDENTIFICATION</scope>
</reference>
<dbReference type="InterPro" id="IPR046350">
    <property type="entry name" value="Cystatin_sf"/>
</dbReference>
<dbReference type="InterPro" id="IPR029562">
    <property type="entry name" value="Chemerin"/>
</dbReference>
<dbReference type="GO" id="GO:0006935">
    <property type="term" value="P:chemotaxis"/>
    <property type="evidence" value="ECO:0007669"/>
    <property type="project" value="UniProtKB-KW"/>
</dbReference>
<proteinExistence type="predicted"/>
<accession>A0A3Q3BCU2</accession>
<evidence type="ECO:0000256" key="4">
    <source>
        <dbReference type="ARBA" id="ARBA00022525"/>
    </source>
</evidence>
<dbReference type="GO" id="GO:0005102">
    <property type="term" value="F:signaling receptor binding"/>
    <property type="evidence" value="ECO:0007669"/>
    <property type="project" value="InterPro"/>
</dbReference>
<evidence type="ECO:0000256" key="6">
    <source>
        <dbReference type="ARBA" id="ARBA00022782"/>
    </source>
</evidence>
<dbReference type="Proteomes" id="UP000264800">
    <property type="component" value="Unplaced"/>
</dbReference>
<keyword evidence="6" id="KW-0221">Differentiation</keyword>
<sequence>MAAGLLFLLCAAAVLFSSEAQDSYTELPGSYRQGVDLALEQLGSSHNVKLHFRFLRSVEKREHEGYMSAKLLYHHFYLKPTSCPKGTAISDSQRCSFRNDRPLMDCLVCYKTVEEQMEPSPPPYVHCIQKPRLTQDMRTKRLDYWNKLTYKTGSATTLALSSG</sequence>
<dbReference type="PANTHER" id="PTHR15106">
    <property type="entry name" value="RETINOIC ACID RECEPTOR RESPONDER PROTEIN 2"/>
    <property type="match status" value="1"/>
</dbReference>
<keyword evidence="8" id="KW-0395">Inflammatory response</keyword>
<organism evidence="11 12">
    <name type="scientific">Kryptolebias marmoratus</name>
    <name type="common">Mangrove killifish</name>
    <name type="synonym">Rivulus marmoratus</name>
    <dbReference type="NCBI Taxonomy" id="37003"/>
    <lineage>
        <taxon>Eukaryota</taxon>
        <taxon>Metazoa</taxon>
        <taxon>Chordata</taxon>
        <taxon>Craniata</taxon>
        <taxon>Vertebrata</taxon>
        <taxon>Euteleostomi</taxon>
        <taxon>Actinopterygii</taxon>
        <taxon>Neopterygii</taxon>
        <taxon>Teleostei</taxon>
        <taxon>Neoteleostei</taxon>
        <taxon>Acanthomorphata</taxon>
        <taxon>Ovalentaria</taxon>
        <taxon>Atherinomorphae</taxon>
        <taxon>Cyprinodontiformes</taxon>
        <taxon>Rivulidae</taxon>
        <taxon>Kryptolebias</taxon>
    </lineage>
</organism>
<evidence type="ECO:0000256" key="5">
    <source>
        <dbReference type="ARBA" id="ARBA00022729"/>
    </source>
</evidence>
<dbReference type="Gene3D" id="3.10.450.10">
    <property type="match status" value="1"/>
</dbReference>
<dbReference type="Ensembl" id="ENSKMAT00000022739.1">
    <property type="protein sequence ID" value="ENSKMAP00000022454.1"/>
    <property type="gene ID" value="ENSKMAG00000016670.1"/>
</dbReference>
<dbReference type="SUPFAM" id="SSF54403">
    <property type="entry name" value="Cystatin/monellin"/>
    <property type="match status" value="1"/>
</dbReference>
<evidence type="ECO:0000313" key="12">
    <source>
        <dbReference type="Proteomes" id="UP000264800"/>
    </source>
</evidence>
<evidence type="ECO:0000256" key="7">
    <source>
        <dbReference type="ARBA" id="ARBA00023157"/>
    </source>
</evidence>
<dbReference type="GO" id="GO:0006954">
    <property type="term" value="P:inflammatory response"/>
    <property type="evidence" value="ECO:0007669"/>
    <property type="project" value="UniProtKB-KW"/>
</dbReference>
<evidence type="ECO:0000256" key="10">
    <source>
        <dbReference type="SAM" id="SignalP"/>
    </source>
</evidence>
<dbReference type="PANTHER" id="PTHR15106:SF2">
    <property type="entry name" value="RETINOIC ACID RECEPTOR RESPONDER PROTEIN 2"/>
    <property type="match status" value="1"/>
</dbReference>